<dbReference type="InterPro" id="IPR001005">
    <property type="entry name" value="SANT/Myb"/>
</dbReference>
<dbReference type="SUPFAM" id="SSF46689">
    <property type="entry name" value="Homeodomain-like"/>
    <property type="match status" value="1"/>
</dbReference>
<dbReference type="Pfam" id="PF00249">
    <property type="entry name" value="Myb_DNA-binding"/>
    <property type="match status" value="2"/>
</dbReference>
<feature type="domain" description="HTH myb-type" evidence="8">
    <location>
        <begin position="9"/>
        <end position="61"/>
    </location>
</feature>
<keyword evidence="2" id="KW-0677">Repeat</keyword>
<comment type="subcellular location">
    <subcellularLocation>
        <location evidence="1">Nucleus</location>
    </subcellularLocation>
</comment>
<dbReference type="SMART" id="SM00717">
    <property type="entry name" value="SANT"/>
    <property type="match status" value="2"/>
</dbReference>
<name>A0A176VUA8_MARPO</name>
<evidence type="ECO:0000256" key="1">
    <source>
        <dbReference type="ARBA" id="ARBA00004123"/>
    </source>
</evidence>
<evidence type="ECO:0000259" key="8">
    <source>
        <dbReference type="PROSITE" id="PS51294"/>
    </source>
</evidence>
<keyword evidence="6" id="KW-0539">Nucleus</keyword>
<reference evidence="12" key="3">
    <citation type="journal article" date="2020" name="Curr. Biol.">
        <title>Chromatin organization in early land plants reveals an ancestral association between H3K27me3, transposons, and constitutive heterochromatin.</title>
        <authorList>
            <person name="Montgomery S.A."/>
            <person name="Tanizawa Y."/>
            <person name="Galik B."/>
            <person name="Wang N."/>
            <person name="Ito T."/>
            <person name="Mochizuki T."/>
            <person name="Akimcheva S."/>
            <person name="Bowman J.L."/>
            <person name="Cognat V."/>
            <person name="Marechal-Drouard L."/>
            <person name="Ekker H."/>
            <person name="Hong S.F."/>
            <person name="Kohchi T."/>
            <person name="Lin S.S."/>
            <person name="Liu L.D."/>
            <person name="Nakamura Y."/>
            <person name="Valeeva L.R."/>
            <person name="Shakirov E.V."/>
            <person name="Shippen D.E."/>
            <person name="Wei W.L."/>
            <person name="Yagura M."/>
            <person name="Yamaoka S."/>
            <person name="Yamato K.T."/>
            <person name="Liu C."/>
            <person name="Berger F."/>
        </authorList>
    </citation>
    <scope>NUCLEOTIDE SEQUENCE [LARGE SCALE GENOMIC DNA]</scope>
    <source>
        <strain evidence="12">Tak-1</strain>
    </source>
</reference>
<evidence type="ECO:0000256" key="3">
    <source>
        <dbReference type="ARBA" id="ARBA00023015"/>
    </source>
</evidence>
<feature type="domain" description="Myb-like" evidence="7">
    <location>
        <begin position="9"/>
        <end position="61"/>
    </location>
</feature>
<proteinExistence type="predicted"/>
<protein>
    <recommendedName>
        <fullName evidence="13">R2R3-MYB transcription factor</fullName>
    </recommendedName>
</protein>
<dbReference type="PANTHER" id="PTHR47994">
    <property type="entry name" value="F14D16.11-RELATED"/>
    <property type="match status" value="1"/>
</dbReference>
<sequence>MGRAPCCEKVGLNRGPWTREEDLKLTDYISKHGEGCWRTLPKNAGLLRCGKSCRLRWINYLRPDLKRGNISEEEDNLIITLHSLLGNRWSLIAGRLPGRTDNEIKNYWNTHLKKKLRSMGIDPNSHRPLSQAAMAVGSHISQESNVSPCCTLAPQQQIAAIKPNCKTFQSLSMAHQAELNGAMMPQCIMKDESYQTMALVESFLRDNTVYAESQALPQLREHCSAATGGGCGGGGGGGGGGAAATAPISHRSNYMSLDKSESLSMLSPCSPVSILQHCSLSTDREKSPSSQALTDFTTSHSDFDHKQALGGMTFGESPSLTSESTASSGFLQVDRGTPTSYEPVPAAAAWGAQLSTSLPLVNSLDMSADHRKRYQEATDISSTNCPNFQKMLFNEDVLSPWDMEILQPLGDSLGDHAEMDPNAFHCSSNNPATLWDSEMTHSNQLPTAF</sequence>
<dbReference type="PANTHER" id="PTHR47994:SF5">
    <property type="entry name" value="F14D16.11-RELATED"/>
    <property type="match status" value="1"/>
</dbReference>
<dbReference type="InterPro" id="IPR015495">
    <property type="entry name" value="Myb_TF_plants"/>
</dbReference>
<feature type="domain" description="Myb-like" evidence="7">
    <location>
        <begin position="62"/>
        <end position="112"/>
    </location>
</feature>
<evidence type="ECO:0000313" key="11">
    <source>
        <dbReference type="Proteomes" id="UP000077202"/>
    </source>
</evidence>
<evidence type="ECO:0000313" key="10">
    <source>
        <dbReference type="EMBL" id="OAE24390.1"/>
    </source>
</evidence>
<evidence type="ECO:0000256" key="4">
    <source>
        <dbReference type="ARBA" id="ARBA00023125"/>
    </source>
</evidence>
<organism evidence="10 11">
    <name type="scientific">Marchantia polymorpha subsp. ruderalis</name>
    <dbReference type="NCBI Taxonomy" id="1480154"/>
    <lineage>
        <taxon>Eukaryota</taxon>
        <taxon>Viridiplantae</taxon>
        <taxon>Streptophyta</taxon>
        <taxon>Embryophyta</taxon>
        <taxon>Marchantiophyta</taxon>
        <taxon>Marchantiopsida</taxon>
        <taxon>Marchantiidae</taxon>
        <taxon>Marchantiales</taxon>
        <taxon>Marchantiaceae</taxon>
        <taxon>Marchantia</taxon>
    </lineage>
</organism>
<reference evidence="9" key="2">
    <citation type="journal article" date="2019" name="Curr. Biol.">
        <title>Chromatin organization in early land plants reveals an ancestral association between H3K27me3, transposons, and constitutive heterochromatin.</title>
        <authorList>
            <person name="Montgomery S.A."/>
            <person name="Tanizawa Y."/>
            <person name="Galik B."/>
            <person name="Wang N."/>
            <person name="Ito T."/>
            <person name="Mochizuki T."/>
            <person name="Akimcheva S."/>
            <person name="Bowman J."/>
            <person name="Cognat V."/>
            <person name="Drouard L."/>
            <person name="Ekker H."/>
            <person name="Houng S."/>
            <person name="Kohchi T."/>
            <person name="Lin S."/>
            <person name="Liu L.D."/>
            <person name="Nakamura Y."/>
            <person name="Valeeva L.R."/>
            <person name="Shakirov E.V."/>
            <person name="Shippen D.E."/>
            <person name="Wei W."/>
            <person name="Yagura M."/>
            <person name="Yamaoka S."/>
            <person name="Yamato K.T."/>
            <person name="Liu C."/>
            <person name="Berger F."/>
        </authorList>
    </citation>
    <scope>NUCLEOTIDE SEQUENCE [LARGE SCALE GENOMIC DNA]</scope>
    <source>
        <strain evidence="9">Tak-1</strain>
    </source>
</reference>
<keyword evidence="5" id="KW-0804">Transcription</keyword>
<keyword evidence="11" id="KW-1185">Reference proteome</keyword>
<dbReference type="GO" id="GO:0000976">
    <property type="term" value="F:transcription cis-regulatory region binding"/>
    <property type="evidence" value="ECO:0007669"/>
    <property type="project" value="UniProtKB-ARBA"/>
</dbReference>
<feature type="domain" description="HTH myb-type" evidence="8">
    <location>
        <begin position="62"/>
        <end position="116"/>
    </location>
</feature>
<dbReference type="PROSITE" id="PS50090">
    <property type="entry name" value="MYB_LIKE"/>
    <property type="match status" value="2"/>
</dbReference>
<evidence type="ECO:0000256" key="2">
    <source>
        <dbReference type="ARBA" id="ARBA00022737"/>
    </source>
</evidence>
<keyword evidence="3" id="KW-0805">Transcription regulation</keyword>
<dbReference type="Proteomes" id="UP001162541">
    <property type="component" value="Chromosome 3"/>
</dbReference>
<gene>
    <name evidence="10" type="ORF">AXG93_4343s1600</name>
    <name evidence="9" type="ORF">Mp_3g07510</name>
</gene>
<keyword evidence="4" id="KW-0238">DNA-binding</keyword>
<dbReference type="InterPro" id="IPR017930">
    <property type="entry name" value="Myb_dom"/>
</dbReference>
<dbReference type="CDD" id="cd00167">
    <property type="entry name" value="SANT"/>
    <property type="match status" value="2"/>
</dbReference>
<dbReference type="FunFam" id="1.10.10.60:FF:000394">
    <property type="entry name" value="MYB transcription factor"/>
    <property type="match status" value="1"/>
</dbReference>
<evidence type="ECO:0008006" key="13">
    <source>
        <dbReference type="Google" id="ProtNLM"/>
    </source>
</evidence>
<dbReference type="GO" id="GO:0005634">
    <property type="term" value="C:nucleus"/>
    <property type="evidence" value="ECO:0007669"/>
    <property type="project" value="UniProtKB-SubCell"/>
</dbReference>
<dbReference type="FunFam" id="1.10.10.60:FF:000121">
    <property type="entry name" value="Myb transcription factor"/>
    <property type="match status" value="1"/>
</dbReference>
<reference evidence="10 11" key="1">
    <citation type="submission" date="2016-03" db="EMBL/GenBank/DDBJ databases">
        <title>Mechanisms controlling the formation of the plant cell surface in tip-growing cells are functionally conserved among land plants.</title>
        <authorList>
            <person name="Honkanen S."/>
            <person name="Jones V.A."/>
            <person name="Morieri G."/>
            <person name="Champion C."/>
            <person name="Hetherington A.J."/>
            <person name="Kelly S."/>
            <person name="Saint-Marcoux D."/>
            <person name="Proust H."/>
            <person name="Prescott H."/>
            <person name="Dolan L."/>
        </authorList>
    </citation>
    <scope>NUCLEOTIDE SEQUENCE [LARGE SCALE GENOMIC DNA]</scope>
    <source>
        <strain evidence="11">cv. Tak-1 and cv. Tak-2</strain>
        <tissue evidence="10">Whole gametophyte</tissue>
    </source>
</reference>
<dbReference type="Gene3D" id="1.10.10.60">
    <property type="entry name" value="Homeodomain-like"/>
    <property type="match status" value="2"/>
</dbReference>
<dbReference type="InterPro" id="IPR009057">
    <property type="entry name" value="Homeodomain-like_sf"/>
</dbReference>
<evidence type="ECO:0000259" key="7">
    <source>
        <dbReference type="PROSITE" id="PS50090"/>
    </source>
</evidence>
<evidence type="ECO:0000256" key="5">
    <source>
        <dbReference type="ARBA" id="ARBA00023163"/>
    </source>
</evidence>
<dbReference type="EMBL" id="LVLJ01002613">
    <property type="protein sequence ID" value="OAE24390.1"/>
    <property type="molecule type" value="Genomic_DNA"/>
</dbReference>
<dbReference type="Proteomes" id="UP000077202">
    <property type="component" value="Unassembled WGS sequence"/>
</dbReference>
<evidence type="ECO:0000313" key="12">
    <source>
        <dbReference type="Proteomes" id="UP001162541"/>
    </source>
</evidence>
<dbReference type="PROSITE" id="PS51294">
    <property type="entry name" value="HTH_MYB"/>
    <property type="match status" value="2"/>
</dbReference>
<evidence type="ECO:0000313" key="9">
    <source>
        <dbReference type="EMBL" id="BBN04774.1"/>
    </source>
</evidence>
<accession>A0A176VUA8</accession>
<evidence type="ECO:0000256" key="6">
    <source>
        <dbReference type="ARBA" id="ARBA00023242"/>
    </source>
</evidence>
<dbReference type="AlphaFoldDB" id="A0A176VUA8"/>
<dbReference type="EMBL" id="AP019868">
    <property type="protein sequence ID" value="BBN04774.1"/>
    <property type="molecule type" value="Genomic_DNA"/>
</dbReference>